<evidence type="ECO:0000313" key="6">
    <source>
        <dbReference type="EMBL" id="TQV89954.1"/>
    </source>
</evidence>
<organism evidence="6 7">
    <name type="scientific">Cordyceps javanica</name>
    <dbReference type="NCBI Taxonomy" id="43265"/>
    <lineage>
        <taxon>Eukaryota</taxon>
        <taxon>Fungi</taxon>
        <taxon>Dikarya</taxon>
        <taxon>Ascomycota</taxon>
        <taxon>Pezizomycotina</taxon>
        <taxon>Sordariomycetes</taxon>
        <taxon>Hypocreomycetidae</taxon>
        <taxon>Hypocreales</taxon>
        <taxon>Cordycipitaceae</taxon>
        <taxon>Cordyceps</taxon>
    </lineage>
</organism>
<dbReference type="GO" id="GO:0016567">
    <property type="term" value="P:protein ubiquitination"/>
    <property type="evidence" value="ECO:0007669"/>
    <property type="project" value="TreeGrafter"/>
</dbReference>
<keyword evidence="3 4" id="KW-0040">ANK repeat</keyword>
<evidence type="ECO:0000256" key="1">
    <source>
        <dbReference type="ARBA" id="ARBA00005949"/>
    </source>
</evidence>
<accession>A0A545VI85</accession>
<gene>
    <name evidence="6" type="ORF">IF1G_11380</name>
</gene>
<dbReference type="EMBL" id="SPUK01000052">
    <property type="protein sequence ID" value="TQV89954.1"/>
    <property type="molecule type" value="Genomic_DNA"/>
</dbReference>
<dbReference type="SMART" id="SM00248">
    <property type="entry name" value="ANK"/>
    <property type="match status" value="14"/>
</dbReference>
<dbReference type="InterPro" id="IPR051573">
    <property type="entry name" value="Ankyrin-SOCS_box_domain"/>
</dbReference>
<dbReference type="STRING" id="43265.A0A545VI85"/>
<evidence type="ECO:0000256" key="3">
    <source>
        <dbReference type="ARBA" id="ARBA00023043"/>
    </source>
</evidence>
<dbReference type="PROSITE" id="PS50088">
    <property type="entry name" value="ANK_REPEAT"/>
    <property type="match status" value="5"/>
</dbReference>
<reference evidence="6 7" key="1">
    <citation type="journal article" date="2019" name="Appl. Microbiol. Biotechnol.">
        <title>Genome sequence of Isaria javanica and comparative genome analysis insights into family S53 peptidase evolution in fungal entomopathogens.</title>
        <authorList>
            <person name="Lin R."/>
            <person name="Zhang X."/>
            <person name="Xin B."/>
            <person name="Zou M."/>
            <person name="Gao Y."/>
            <person name="Qin F."/>
            <person name="Hu Q."/>
            <person name="Xie B."/>
            <person name="Cheng X."/>
        </authorList>
    </citation>
    <scope>NUCLEOTIDE SEQUENCE [LARGE SCALE GENOMIC DNA]</scope>
    <source>
        <strain evidence="6 7">IJ1G</strain>
    </source>
</reference>
<feature type="region of interest" description="Disordered" evidence="5">
    <location>
        <begin position="1"/>
        <end position="27"/>
    </location>
</feature>
<dbReference type="InterPro" id="IPR036770">
    <property type="entry name" value="Ankyrin_rpt-contain_sf"/>
</dbReference>
<evidence type="ECO:0000313" key="7">
    <source>
        <dbReference type="Proteomes" id="UP000315783"/>
    </source>
</evidence>
<keyword evidence="7" id="KW-1185">Reference proteome</keyword>
<dbReference type="PROSITE" id="PS50297">
    <property type="entry name" value="ANK_REP_REGION"/>
    <property type="match status" value="3"/>
</dbReference>
<feature type="repeat" description="ANK" evidence="4">
    <location>
        <begin position="558"/>
        <end position="590"/>
    </location>
</feature>
<feature type="repeat" description="ANK" evidence="4">
    <location>
        <begin position="457"/>
        <end position="489"/>
    </location>
</feature>
<dbReference type="OrthoDB" id="194358at2759"/>
<dbReference type="AlphaFoldDB" id="A0A545VI85"/>
<comment type="similarity">
    <text evidence="1">Belongs to the ankyrin SOCS box (ASB) family.</text>
</comment>
<proteinExistence type="inferred from homology"/>
<evidence type="ECO:0000256" key="2">
    <source>
        <dbReference type="ARBA" id="ARBA00022737"/>
    </source>
</evidence>
<feature type="repeat" description="ANK" evidence="4">
    <location>
        <begin position="649"/>
        <end position="681"/>
    </location>
</feature>
<evidence type="ECO:0000256" key="4">
    <source>
        <dbReference type="PROSITE-ProRule" id="PRU00023"/>
    </source>
</evidence>
<keyword evidence="2" id="KW-0677">Repeat</keyword>
<protein>
    <submittedName>
        <fullName evidence="6">Ankyrin repeat domain-containing protein</fullName>
    </submittedName>
</protein>
<dbReference type="PANTHER" id="PTHR24136:SF15">
    <property type="entry name" value="ANK_REP_REGION DOMAIN-CONTAINING PROTEIN"/>
    <property type="match status" value="1"/>
</dbReference>
<feature type="repeat" description="ANK" evidence="4">
    <location>
        <begin position="491"/>
        <end position="523"/>
    </location>
</feature>
<dbReference type="Pfam" id="PF12796">
    <property type="entry name" value="Ank_2"/>
    <property type="match status" value="4"/>
</dbReference>
<dbReference type="Gene3D" id="1.25.40.20">
    <property type="entry name" value="Ankyrin repeat-containing domain"/>
    <property type="match status" value="3"/>
</dbReference>
<evidence type="ECO:0000256" key="5">
    <source>
        <dbReference type="SAM" id="MobiDB-lite"/>
    </source>
</evidence>
<dbReference type="Proteomes" id="UP000315783">
    <property type="component" value="Unassembled WGS sequence"/>
</dbReference>
<dbReference type="InterPro" id="IPR002110">
    <property type="entry name" value="Ankyrin_rpt"/>
</dbReference>
<sequence>MTYLLTPDSTYGQHVPRRDIPQQPYSGASTLRHLPSPAASVKGASSHNHINISSVDRIQAQCLSLCSTITATCDDVAEKMAKYASSVSAPSPEFITLAREILGVYHMLACVCTCLLDAMRGGQVLPLDIIDVMSKKFQNAQTCLQSIEHVVSKLLEGRRKGTMSRMRRGFGKMFGDGGVEKVLPEAIRTHEDLRSGALMFHWNLGADRVESALGIGFLDLAAAVEAATGQPFRILSPSPASEENGSSHRVEPMSPANTYHRVTGQHAAAHPPAFLPPAPAELSFADQISASDYARGDSGGLLLGRDARADSPILKYTNSMSSSHHSRANLNERLVSPTGLHTFMETSTTALDAIVEDIQALELDSAKVFRLDSTPSDMPHIKSSSRMDADKPNAGAELVSAIRAGNHRIAQQLLDRGVSPDSGPDAHALNDAISGQDTDAVRLLLLYGVNPNTSDRQGQTPLMVACRSAQLEIAIALLKYGADPNMSSTGEMGSPLEVAVVNAHVRLAHVLLTYGGDANQMTSCGDTLLIKSIGQKTPKVLVDMLLNYGALPNKKNTDGKTALFQAVTNGRADIVASLMEHGTDPNLPGPKHPLWPATYHPECLSILVASSADFKKAPGIMELAASLNNMESIRILLKAGVDPNLKKDGVYTPLCTAIRDNRAEIFQLLIRSGADPNVPASEYPAFKCVTHHRNHFLPPLLAAGAKLDTPKGIVETAVVSKNPKAVRWLLENGADPNDKCPDGHTALTAAICDNDMECVDVLLLHGANPNIRGQDWPACMAVRHPEILKRILAVLQQPRAFKGIMEMAVAANQLESVKALRAAGVSVEDRNVGVFSPLTTAIREHRTDIVAFLIGEGGADVNAPGEHLPIVKALRRCQTEHGEIIDMLLDKGADPNKMYRGWNGIMQALENGDARMLKKLTDRAGVNLEVRDELGRTVVEIATSRKWDEAVDILMSSKAHS</sequence>
<comment type="caution">
    <text evidence="6">The sequence shown here is derived from an EMBL/GenBank/DDBJ whole genome shotgun (WGS) entry which is preliminary data.</text>
</comment>
<dbReference type="SUPFAM" id="SSF48403">
    <property type="entry name" value="Ankyrin repeat"/>
    <property type="match status" value="2"/>
</dbReference>
<feature type="repeat" description="ANK" evidence="4">
    <location>
        <begin position="742"/>
        <end position="774"/>
    </location>
</feature>
<name>A0A545VI85_9HYPO</name>
<dbReference type="PANTHER" id="PTHR24136">
    <property type="entry name" value="SOWAH (DROSOPHILA) HOMOLOG"/>
    <property type="match status" value="1"/>
</dbReference>
<dbReference type="GO" id="GO:0045732">
    <property type="term" value="P:positive regulation of protein catabolic process"/>
    <property type="evidence" value="ECO:0007669"/>
    <property type="project" value="TreeGrafter"/>
</dbReference>